<evidence type="ECO:0000313" key="3">
    <source>
        <dbReference type="Proteomes" id="UP000294933"/>
    </source>
</evidence>
<organism evidence="2 3">
    <name type="scientific">Rickenella mellea</name>
    <dbReference type="NCBI Taxonomy" id="50990"/>
    <lineage>
        <taxon>Eukaryota</taxon>
        <taxon>Fungi</taxon>
        <taxon>Dikarya</taxon>
        <taxon>Basidiomycota</taxon>
        <taxon>Agaricomycotina</taxon>
        <taxon>Agaricomycetes</taxon>
        <taxon>Hymenochaetales</taxon>
        <taxon>Rickenellaceae</taxon>
        <taxon>Rickenella</taxon>
    </lineage>
</organism>
<protein>
    <submittedName>
        <fullName evidence="2">Uncharacterized protein</fullName>
    </submittedName>
</protein>
<name>A0A4Y7PFU0_9AGAM</name>
<dbReference type="AlphaFoldDB" id="A0A4Y7PFU0"/>
<evidence type="ECO:0000313" key="2">
    <source>
        <dbReference type="EMBL" id="TDL13911.1"/>
    </source>
</evidence>
<dbReference type="VEuPathDB" id="FungiDB:BD410DRAFT_846521"/>
<keyword evidence="3" id="KW-1185">Reference proteome</keyword>
<accession>A0A4Y7PFU0</accession>
<reference evidence="2 3" key="1">
    <citation type="submission" date="2018-06" db="EMBL/GenBank/DDBJ databases">
        <title>A transcriptomic atlas of mushroom development highlights an independent origin of complex multicellularity.</title>
        <authorList>
            <consortium name="DOE Joint Genome Institute"/>
            <person name="Krizsan K."/>
            <person name="Almasi E."/>
            <person name="Merenyi Z."/>
            <person name="Sahu N."/>
            <person name="Viragh M."/>
            <person name="Koszo T."/>
            <person name="Mondo S."/>
            <person name="Kiss B."/>
            <person name="Balint B."/>
            <person name="Kues U."/>
            <person name="Barry K."/>
            <person name="Hegedus J.C."/>
            <person name="Henrissat B."/>
            <person name="Johnson J."/>
            <person name="Lipzen A."/>
            <person name="Ohm R."/>
            <person name="Nagy I."/>
            <person name="Pangilinan J."/>
            <person name="Yan J."/>
            <person name="Xiong Y."/>
            <person name="Grigoriev I.V."/>
            <person name="Hibbett D.S."/>
            <person name="Nagy L.G."/>
        </authorList>
    </citation>
    <scope>NUCLEOTIDE SEQUENCE [LARGE SCALE GENOMIC DNA]</scope>
    <source>
        <strain evidence="2 3">SZMC22713</strain>
    </source>
</reference>
<sequence>MSLRKHPLTHALTPQSRIHPESTPSGLDTIHAPLSDTSLTPAPNGVNAETMPTYQDVSEPGSIPSGLETVHAPLSDTSLTLALNGVNAESMSTYQDVSEPRSSASIPSMHHSVTRY</sequence>
<dbReference type="EMBL" id="ML170433">
    <property type="protein sequence ID" value="TDL13911.1"/>
    <property type="molecule type" value="Genomic_DNA"/>
</dbReference>
<feature type="region of interest" description="Disordered" evidence="1">
    <location>
        <begin position="92"/>
        <end position="116"/>
    </location>
</feature>
<gene>
    <name evidence="2" type="ORF">BD410DRAFT_846521</name>
</gene>
<evidence type="ECO:0000256" key="1">
    <source>
        <dbReference type="SAM" id="MobiDB-lite"/>
    </source>
</evidence>
<dbReference type="Proteomes" id="UP000294933">
    <property type="component" value="Unassembled WGS sequence"/>
</dbReference>
<feature type="region of interest" description="Disordered" evidence="1">
    <location>
        <begin position="1"/>
        <end position="50"/>
    </location>
</feature>
<feature type="compositionally biased region" description="Polar residues" evidence="1">
    <location>
        <begin position="12"/>
        <end position="26"/>
    </location>
</feature>
<proteinExistence type="predicted"/>
<feature type="compositionally biased region" description="Polar residues" evidence="1">
    <location>
        <begin position="92"/>
        <end position="106"/>
    </location>
</feature>